<reference evidence="1 2" key="1">
    <citation type="submission" date="2020-02" db="EMBL/GenBank/DDBJ databases">
        <title>Synteny-based analysis reveals conserved mechanism for high triclosan tolerance in Pseudomonas, as well as instances of horizontal transfer.</title>
        <authorList>
            <person name="Mcfarland A.G."/>
            <person name="Bertucci H.K."/>
            <person name="Litmann E."/>
            <person name="Shen J."/>
            <person name="Huttenhower C."/>
            <person name="Hartmann E.M."/>
        </authorList>
    </citation>
    <scope>NUCLEOTIDE SEQUENCE [LARGE SCALE GENOMIC DNA]</scope>
    <source>
        <strain evidence="1 2">115A1</strain>
    </source>
</reference>
<dbReference type="Proteomes" id="UP000786387">
    <property type="component" value="Unassembled WGS sequence"/>
</dbReference>
<dbReference type="InterPro" id="IPR052897">
    <property type="entry name" value="Sec-Metab_Biosynth_Hydrolase"/>
</dbReference>
<proteinExistence type="predicted"/>
<evidence type="ECO:0000313" key="2">
    <source>
        <dbReference type="Proteomes" id="UP000786387"/>
    </source>
</evidence>
<comment type="caution">
    <text evidence="1">The sequence shown here is derived from an EMBL/GenBank/DDBJ whole genome shotgun (WGS) entry which is preliminary data.</text>
</comment>
<organism evidence="1 2">
    <name type="scientific">Stutzerimonas azotifigens</name>
    <dbReference type="NCBI Taxonomy" id="291995"/>
    <lineage>
        <taxon>Bacteria</taxon>
        <taxon>Pseudomonadati</taxon>
        <taxon>Pseudomonadota</taxon>
        <taxon>Gammaproteobacteria</taxon>
        <taxon>Pseudomonadales</taxon>
        <taxon>Pseudomonadaceae</taxon>
        <taxon>Stutzerimonas</taxon>
    </lineage>
</organism>
<dbReference type="PANTHER" id="PTHR37017:SF11">
    <property type="entry name" value="ESTERASE_LIPASE_THIOESTERASE DOMAIN-CONTAINING PROTEIN"/>
    <property type="match status" value="1"/>
</dbReference>
<accession>A0ABR5YYE2</accession>
<dbReference type="EMBL" id="JAAMRF010000003">
    <property type="protein sequence ID" value="MBA1272927.1"/>
    <property type="molecule type" value="Genomic_DNA"/>
</dbReference>
<gene>
    <name evidence="1" type="ORF">G7026_06135</name>
</gene>
<dbReference type="RefSeq" id="WP_181069879.1">
    <property type="nucleotide sequence ID" value="NZ_JAAMRF010000003.1"/>
</dbReference>
<name>A0ABR5YYE2_9GAMM</name>
<sequence length="85" mass="9199">MKARTAKYFAQGLPPSEQVLIAAIQGALNSHALSERVKHAAWHSAPSFAVVAGNDAIIYPQRQQDQAKRMHAVSVEVPSSHVAKQ</sequence>
<evidence type="ECO:0000313" key="1">
    <source>
        <dbReference type="EMBL" id="MBA1272927.1"/>
    </source>
</evidence>
<dbReference type="PANTHER" id="PTHR37017">
    <property type="entry name" value="AB HYDROLASE-1 DOMAIN-CONTAINING PROTEIN-RELATED"/>
    <property type="match status" value="1"/>
</dbReference>
<evidence type="ECO:0008006" key="3">
    <source>
        <dbReference type="Google" id="ProtNLM"/>
    </source>
</evidence>
<protein>
    <recommendedName>
        <fullName evidence="3">MmgE/PrpD family protein</fullName>
    </recommendedName>
</protein>
<keyword evidence="2" id="KW-1185">Reference proteome</keyword>